<accession>A0ABY8GX15</accession>
<dbReference type="RefSeq" id="WP_268078171.1">
    <property type="nucleotide sequence ID" value="NZ_CP106885.1"/>
</dbReference>
<evidence type="ECO:0000256" key="1">
    <source>
        <dbReference type="SAM" id="Phobius"/>
    </source>
</evidence>
<feature type="transmembrane region" description="Helical" evidence="1">
    <location>
        <begin position="6"/>
        <end position="26"/>
    </location>
</feature>
<keyword evidence="1" id="KW-1133">Transmembrane helix</keyword>
<keyword evidence="1" id="KW-0472">Membrane</keyword>
<name>A0ABY8GX15_9BURK</name>
<evidence type="ECO:0000313" key="3">
    <source>
        <dbReference type="Proteomes" id="UP001214170"/>
    </source>
</evidence>
<gene>
    <name evidence="2" type="ORF">P8T11_03965</name>
</gene>
<feature type="transmembrane region" description="Helical" evidence="1">
    <location>
        <begin position="69"/>
        <end position="89"/>
    </location>
</feature>
<feature type="transmembrane region" description="Helical" evidence="1">
    <location>
        <begin position="147"/>
        <end position="167"/>
    </location>
</feature>
<protein>
    <submittedName>
        <fullName evidence="2">Uncharacterized protein</fullName>
    </submittedName>
</protein>
<dbReference type="EMBL" id="CP121261">
    <property type="protein sequence ID" value="WFP09049.1"/>
    <property type="molecule type" value="Genomic_DNA"/>
</dbReference>
<reference evidence="2 3" key="1">
    <citation type="submission" date="2023-03" db="EMBL/GenBank/DDBJ databases">
        <title>Achromobacter spanius LIG8.</title>
        <authorList>
            <person name="Shrestha S."/>
        </authorList>
    </citation>
    <scope>NUCLEOTIDE SEQUENCE [LARGE SCALE GENOMIC DNA]</scope>
    <source>
        <strain evidence="2 3">LIG8</strain>
    </source>
</reference>
<dbReference type="Proteomes" id="UP001214170">
    <property type="component" value="Chromosome"/>
</dbReference>
<evidence type="ECO:0000313" key="2">
    <source>
        <dbReference type="EMBL" id="WFP09049.1"/>
    </source>
</evidence>
<organism evidence="2 3">
    <name type="scientific">Achromobacter spanius</name>
    <dbReference type="NCBI Taxonomy" id="217203"/>
    <lineage>
        <taxon>Bacteria</taxon>
        <taxon>Pseudomonadati</taxon>
        <taxon>Pseudomonadota</taxon>
        <taxon>Betaproteobacteria</taxon>
        <taxon>Burkholderiales</taxon>
        <taxon>Alcaligenaceae</taxon>
        <taxon>Achromobacter</taxon>
    </lineage>
</organism>
<feature type="transmembrane region" description="Helical" evidence="1">
    <location>
        <begin position="95"/>
        <end position="115"/>
    </location>
</feature>
<keyword evidence="1" id="KW-0812">Transmembrane</keyword>
<proteinExistence type="predicted"/>
<sequence>MTLAVQMTAIIVGIVAYGLGKLSVYLRQDDERDPALPEDPTMHWEPRRFELWVKAQENEVAAEREAAKLIATLSLASIAGVAALGQLNIIGNQGVVLLILGFFFPVIFCIASMQWRQFLFNDRARRLQDAFELNQPMRRLPRDRLRHFMASVLPRVAGITFIAALSLTTVTLPASSIDCGSPRAEYSFDQLFCSGFIQALAHKG</sequence>
<keyword evidence="3" id="KW-1185">Reference proteome</keyword>